<dbReference type="SUPFAM" id="SSF49899">
    <property type="entry name" value="Concanavalin A-like lectins/glucanases"/>
    <property type="match status" value="1"/>
</dbReference>
<dbReference type="InterPro" id="IPR043136">
    <property type="entry name" value="B30.2/SPRY_sf"/>
</dbReference>
<evidence type="ECO:0000259" key="7">
    <source>
        <dbReference type="PROSITE" id="PS50089"/>
    </source>
</evidence>
<dbReference type="InterPro" id="IPR027370">
    <property type="entry name" value="Znf-RING_euk"/>
</dbReference>
<evidence type="ECO:0000256" key="2">
    <source>
        <dbReference type="ARBA" id="ARBA00022723"/>
    </source>
</evidence>
<evidence type="ECO:0000256" key="5">
    <source>
        <dbReference type="ARBA" id="ARBA00022859"/>
    </source>
</evidence>
<dbReference type="Pfam" id="PF13445">
    <property type="entry name" value="zf-RING_UBOX"/>
    <property type="match status" value="1"/>
</dbReference>
<keyword evidence="11" id="KW-0436">Ligase</keyword>
<dbReference type="InterPro" id="IPR000315">
    <property type="entry name" value="Znf_B-box"/>
</dbReference>
<evidence type="ECO:0000259" key="9">
    <source>
        <dbReference type="PROSITE" id="PS50188"/>
    </source>
</evidence>
<dbReference type="InterPro" id="IPR051051">
    <property type="entry name" value="E3_ubiq-ligase_TRIM/RNF"/>
</dbReference>
<dbReference type="InterPro" id="IPR006574">
    <property type="entry name" value="PRY"/>
</dbReference>
<keyword evidence="4" id="KW-0862">Zinc</keyword>
<keyword evidence="1" id="KW-0399">Innate immunity</keyword>
<dbReference type="Gene3D" id="3.30.40.10">
    <property type="entry name" value="Zinc/RING finger domain, C3HC4 (zinc finger)"/>
    <property type="match status" value="1"/>
</dbReference>
<dbReference type="Pfam" id="PF13765">
    <property type="entry name" value="PRY"/>
    <property type="match status" value="1"/>
</dbReference>
<dbReference type="SUPFAM" id="SSF57850">
    <property type="entry name" value="RING/U-box"/>
    <property type="match status" value="1"/>
</dbReference>
<organism evidence="10 11">
    <name type="scientific">Salmo salar</name>
    <name type="common">Atlantic salmon</name>
    <dbReference type="NCBI Taxonomy" id="8030"/>
    <lineage>
        <taxon>Eukaryota</taxon>
        <taxon>Metazoa</taxon>
        <taxon>Chordata</taxon>
        <taxon>Craniata</taxon>
        <taxon>Vertebrata</taxon>
        <taxon>Euteleostomi</taxon>
        <taxon>Actinopterygii</taxon>
        <taxon>Neopterygii</taxon>
        <taxon>Teleostei</taxon>
        <taxon>Protacanthopterygii</taxon>
        <taxon>Salmoniformes</taxon>
        <taxon>Salmonidae</taxon>
        <taxon>Salmoninae</taxon>
        <taxon>Salmo</taxon>
    </lineage>
</organism>
<dbReference type="Pfam" id="PF00643">
    <property type="entry name" value="zf-B_box"/>
    <property type="match status" value="1"/>
</dbReference>
<dbReference type="PROSITE" id="PS50089">
    <property type="entry name" value="ZF_RING_2"/>
    <property type="match status" value="1"/>
</dbReference>
<evidence type="ECO:0000256" key="3">
    <source>
        <dbReference type="ARBA" id="ARBA00022771"/>
    </source>
</evidence>
<name>A0A1S3LIX6_SALSA</name>
<dbReference type="PRINTS" id="PR01407">
    <property type="entry name" value="BUTYPHLNCDUF"/>
</dbReference>
<sequence>MSLSKPKELLEHELSCPICLQLYTDPVYLPCGHNYCLACIQKATDVSGGEKSSPQCPECREEYGGTETLQRNFKLCGIIEGYRAVAPADHLKREPLKVRCDHCLDIETLAIKTCLKCEASLCARHLQHHSERESFRSHDLVEPQTQLGQRGCAIHGRLLEYYCASDMTSLCANCFIEGTHQNHDVLAFEAAEEEMRRVLEIQSKAVATRLQLTETLLQRAAEDQSTSEAVGDKLLSKSVALMDSMAGLVSRYKDRMSLLLEKERSHRRESWQNGLGLLEEQQQQLMEAHQRTTEVLTETEKCLFINRFLLIEPQLREVVTGTVARVPSKVPLNPKRLQASLRMEDFRAEMARLLQSLHVLLNPLELTFNLSTAHTSLLLSNDLRTVKYSGTKQAYADNPERFSTAPQVLCSQSITSGEHIWVVEMGDQSMWSVGLCYKSMPRRGDHSRLGHNQVSWRLQWKNKKLTACHASSNVALAEMANQPLRVEVALDYEGGTLIFHSTKDCREHLHTFRAVFREPVYPAFSIHSTRAQSWITLQSGV</sequence>
<dbReference type="Gene3D" id="3.30.160.60">
    <property type="entry name" value="Classic Zinc Finger"/>
    <property type="match status" value="1"/>
</dbReference>
<dbReference type="InterPro" id="IPR003879">
    <property type="entry name" value="Butyrophylin_SPRY"/>
</dbReference>
<dbReference type="GO" id="GO:0008270">
    <property type="term" value="F:zinc ion binding"/>
    <property type="evidence" value="ECO:0007669"/>
    <property type="project" value="UniProtKB-KW"/>
</dbReference>
<keyword evidence="2" id="KW-0479">Metal-binding</keyword>
<dbReference type="Gene3D" id="4.10.830.40">
    <property type="match status" value="1"/>
</dbReference>
<dbReference type="GeneID" id="106566893"/>
<dbReference type="Gene3D" id="2.60.120.920">
    <property type="match status" value="1"/>
</dbReference>
<dbReference type="PANTHER" id="PTHR25465:SF41">
    <property type="entry name" value="E3 UBIQUITIN-PROTEIN LIGASE RNF135"/>
    <property type="match status" value="1"/>
</dbReference>
<dbReference type="PROSITE" id="PS50188">
    <property type="entry name" value="B302_SPRY"/>
    <property type="match status" value="1"/>
</dbReference>
<dbReference type="InterPro" id="IPR013320">
    <property type="entry name" value="ConA-like_dom_sf"/>
</dbReference>
<dbReference type="PANTHER" id="PTHR25465">
    <property type="entry name" value="B-BOX DOMAIN CONTAINING"/>
    <property type="match status" value="1"/>
</dbReference>
<dbReference type="SMART" id="SM00589">
    <property type="entry name" value="PRY"/>
    <property type="match status" value="1"/>
</dbReference>
<dbReference type="GO" id="GO:0045087">
    <property type="term" value="P:innate immune response"/>
    <property type="evidence" value="ECO:0007669"/>
    <property type="project" value="UniProtKB-KW"/>
</dbReference>
<keyword evidence="10" id="KW-1185">Reference proteome</keyword>
<dbReference type="GO" id="GO:0005737">
    <property type="term" value="C:cytoplasm"/>
    <property type="evidence" value="ECO:0007669"/>
    <property type="project" value="UniProtKB-ARBA"/>
</dbReference>
<feature type="domain" description="RING-type" evidence="7">
    <location>
        <begin position="16"/>
        <end position="60"/>
    </location>
</feature>
<accession>A0A1S3LIX6</accession>
<dbReference type="InterPro" id="IPR003877">
    <property type="entry name" value="SPRY_dom"/>
</dbReference>
<evidence type="ECO:0000256" key="4">
    <source>
        <dbReference type="ARBA" id="ARBA00022833"/>
    </source>
</evidence>
<dbReference type="PROSITE" id="PS50119">
    <property type="entry name" value="ZF_BBOX"/>
    <property type="match status" value="1"/>
</dbReference>
<dbReference type="RefSeq" id="XP_013990923.1">
    <property type="nucleotide sequence ID" value="XM_014135448.2"/>
</dbReference>
<evidence type="ECO:0000313" key="10">
    <source>
        <dbReference type="Proteomes" id="UP001652741"/>
    </source>
</evidence>
<dbReference type="Pfam" id="PF00622">
    <property type="entry name" value="SPRY"/>
    <property type="match status" value="1"/>
</dbReference>
<dbReference type="SMART" id="SM00184">
    <property type="entry name" value="RING"/>
    <property type="match status" value="1"/>
</dbReference>
<keyword evidence="5" id="KW-0391">Immunity</keyword>
<feature type="domain" description="B box-type" evidence="8">
    <location>
        <begin position="152"/>
        <end position="188"/>
    </location>
</feature>
<dbReference type="InterPro" id="IPR017907">
    <property type="entry name" value="Znf_RING_CS"/>
</dbReference>
<dbReference type="SMART" id="SM00336">
    <property type="entry name" value="BBOX"/>
    <property type="match status" value="2"/>
</dbReference>
<dbReference type="OrthoDB" id="6270329at2759"/>
<dbReference type="STRING" id="8030.ENSSSAP00000093336"/>
<dbReference type="SUPFAM" id="SSF57845">
    <property type="entry name" value="B-box zinc-binding domain"/>
    <property type="match status" value="1"/>
</dbReference>
<dbReference type="InterPro" id="IPR001870">
    <property type="entry name" value="B30.2/SPRY"/>
</dbReference>
<dbReference type="Proteomes" id="UP001652741">
    <property type="component" value="Chromosome ssa13"/>
</dbReference>
<gene>
    <name evidence="11" type="primary">LOC106566893</name>
</gene>
<reference evidence="11" key="1">
    <citation type="submission" date="2025-08" db="UniProtKB">
        <authorList>
            <consortium name="RefSeq"/>
        </authorList>
    </citation>
    <scope>IDENTIFICATION</scope>
</reference>
<evidence type="ECO:0000259" key="8">
    <source>
        <dbReference type="PROSITE" id="PS50119"/>
    </source>
</evidence>
<dbReference type="InterPro" id="IPR013083">
    <property type="entry name" value="Znf_RING/FYVE/PHD"/>
</dbReference>
<keyword evidence="3 6" id="KW-0863">Zinc-finger</keyword>
<evidence type="ECO:0000313" key="11">
    <source>
        <dbReference type="RefSeq" id="XP_013990923.1"/>
    </source>
</evidence>
<dbReference type="KEGG" id="sasa:106566893"/>
<evidence type="ECO:0000256" key="6">
    <source>
        <dbReference type="PROSITE-ProRule" id="PRU00024"/>
    </source>
</evidence>
<dbReference type="PROSITE" id="PS00518">
    <property type="entry name" value="ZF_RING_1"/>
    <property type="match status" value="1"/>
</dbReference>
<proteinExistence type="predicted"/>
<protein>
    <submittedName>
        <fullName evidence="11">E3 ubiquitin/ISG15 ligase TRIM25</fullName>
    </submittedName>
</protein>
<evidence type="ECO:0000256" key="1">
    <source>
        <dbReference type="ARBA" id="ARBA00022588"/>
    </source>
</evidence>
<dbReference type="SMART" id="SM00449">
    <property type="entry name" value="SPRY"/>
    <property type="match status" value="1"/>
</dbReference>
<dbReference type="InterPro" id="IPR001841">
    <property type="entry name" value="Znf_RING"/>
</dbReference>
<feature type="domain" description="B30.2/SPRY" evidence="9">
    <location>
        <begin position="346"/>
        <end position="541"/>
    </location>
</feature>
<dbReference type="CDD" id="cd19802">
    <property type="entry name" value="Bbox1_TRIM8-like"/>
    <property type="match status" value="1"/>
</dbReference>
<dbReference type="AlphaFoldDB" id="A0A1S3LIX6"/>